<protein>
    <submittedName>
        <fullName evidence="1">Uncharacterized protein</fullName>
    </submittedName>
</protein>
<comment type="caution">
    <text evidence="1">The sequence shown here is derived from an EMBL/GenBank/DDBJ whole genome shotgun (WGS) entry which is preliminary data.</text>
</comment>
<organism evidence="1 2">
    <name type="scientific">Liparis tanakae</name>
    <name type="common">Tanaka's snailfish</name>
    <dbReference type="NCBI Taxonomy" id="230148"/>
    <lineage>
        <taxon>Eukaryota</taxon>
        <taxon>Metazoa</taxon>
        <taxon>Chordata</taxon>
        <taxon>Craniata</taxon>
        <taxon>Vertebrata</taxon>
        <taxon>Euteleostomi</taxon>
        <taxon>Actinopterygii</taxon>
        <taxon>Neopterygii</taxon>
        <taxon>Teleostei</taxon>
        <taxon>Neoteleostei</taxon>
        <taxon>Acanthomorphata</taxon>
        <taxon>Eupercaria</taxon>
        <taxon>Perciformes</taxon>
        <taxon>Cottioidei</taxon>
        <taxon>Cottales</taxon>
        <taxon>Liparidae</taxon>
        <taxon>Liparis</taxon>
    </lineage>
</organism>
<evidence type="ECO:0000313" key="2">
    <source>
        <dbReference type="Proteomes" id="UP000314294"/>
    </source>
</evidence>
<evidence type="ECO:0000313" key="1">
    <source>
        <dbReference type="EMBL" id="TNN68556.1"/>
    </source>
</evidence>
<reference evidence="1 2" key="1">
    <citation type="submission" date="2019-03" db="EMBL/GenBank/DDBJ databases">
        <title>First draft genome of Liparis tanakae, snailfish: a comprehensive survey of snailfish specific genes.</title>
        <authorList>
            <person name="Kim W."/>
            <person name="Song I."/>
            <person name="Jeong J.-H."/>
            <person name="Kim D."/>
            <person name="Kim S."/>
            <person name="Ryu S."/>
            <person name="Song J.Y."/>
            <person name="Lee S.K."/>
        </authorList>
    </citation>
    <scope>NUCLEOTIDE SEQUENCE [LARGE SCALE GENOMIC DNA]</scope>
    <source>
        <tissue evidence="1">Muscle</tissue>
    </source>
</reference>
<dbReference type="Proteomes" id="UP000314294">
    <property type="component" value="Unassembled WGS sequence"/>
</dbReference>
<keyword evidence="2" id="KW-1185">Reference proteome</keyword>
<name>A0A4Z2HRU0_9TELE</name>
<dbReference type="AlphaFoldDB" id="A0A4Z2HRU0"/>
<proteinExistence type="predicted"/>
<gene>
    <name evidence="1" type="ORF">EYF80_021202</name>
</gene>
<sequence>MLVDSRREEEGKGVCEVIQHSCNAGSQSELRSTSRCLPAAHVTLERRAPKRSSCCSTQRRTLAYSNQHGAEVVLALQQQKGVQNRPQLDYQCLDETCIEPAFFCEAREHVGDTFVEGSGLLEQQQAFGSHSKVQQAVQQRLLPDEPVPESERESAAGLYNSRVKVPAVAPGTGVGTLSDKQLTKMKAPHDVWDPSGSPGEDSSFSSSLRNILSQLVQVIFNLVPTTLEESLMVRPYLGLMVYLVTDGNTHFSDWSGIERERWSLQPLMSSNVAARGNSSPPIYSQ</sequence>
<accession>A0A4Z2HRU0</accession>
<dbReference type="EMBL" id="SRLO01000188">
    <property type="protein sequence ID" value="TNN68556.1"/>
    <property type="molecule type" value="Genomic_DNA"/>
</dbReference>